<evidence type="ECO:0000256" key="2">
    <source>
        <dbReference type="ARBA" id="ARBA00008814"/>
    </source>
</evidence>
<dbReference type="PROSITE" id="PS50983">
    <property type="entry name" value="FE_B12_PBP"/>
    <property type="match status" value="1"/>
</dbReference>
<evidence type="ECO:0000256" key="4">
    <source>
        <dbReference type="ARBA" id="ARBA00022729"/>
    </source>
</evidence>
<keyword evidence="9" id="KW-1185">Reference proteome</keyword>
<protein>
    <submittedName>
        <fullName evidence="8">ABC transporter substrate-binding protein</fullName>
    </submittedName>
</protein>
<feature type="signal peptide" evidence="6">
    <location>
        <begin position="1"/>
        <end position="22"/>
    </location>
</feature>
<dbReference type="PANTHER" id="PTHR30532:SF26">
    <property type="entry name" value="IRON(3+)-HYDROXAMATE-BINDING PROTEIN FHUD"/>
    <property type="match status" value="1"/>
</dbReference>
<evidence type="ECO:0000313" key="9">
    <source>
        <dbReference type="Proteomes" id="UP001596378"/>
    </source>
</evidence>
<dbReference type="RefSeq" id="WP_378046515.1">
    <property type="nucleotide sequence ID" value="NZ_JBHMDN010000011.1"/>
</dbReference>
<comment type="caution">
    <text evidence="8">The sequence shown here is derived from an EMBL/GenBank/DDBJ whole genome shotgun (WGS) entry which is preliminary data.</text>
</comment>
<feature type="region of interest" description="Disordered" evidence="5">
    <location>
        <begin position="27"/>
        <end position="64"/>
    </location>
</feature>
<feature type="compositionally biased region" description="Polar residues" evidence="5">
    <location>
        <begin position="47"/>
        <end position="56"/>
    </location>
</feature>
<keyword evidence="3" id="KW-0813">Transport</keyword>
<evidence type="ECO:0000256" key="5">
    <source>
        <dbReference type="SAM" id="MobiDB-lite"/>
    </source>
</evidence>
<comment type="subcellular location">
    <subcellularLocation>
        <location evidence="1">Cell envelope</location>
    </subcellularLocation>
</comment>
<comment type="similarity">
    <text evidence="2">Belongs to the bacterial solute-binding protein 8 family.</text>
</comment>
<dbReference type="PROSITE" id="PS51257">
    <property type="entry name" value="PROKAR_LIPOPROTEIN"/>
    <property type="match status" value="1"/>
</dbReference>
<feature type="chain" id="PRO_5047226148" evidence="6">
    <location>
        <begin position="23"/>
        <end position="335"/>
    </location>
</feature>
<dbReference type="Gene3D" id="3.40.50.1980">
    <property type="entry name" value="Nitrogenase molybdenum iron protein domain"/>
    <property type="match status" value="2"/>
</dbReference>
<evidence type="ECO:0000256" key="6">
    <source>
        <dbReference type="SAM" id="SignalP"/>
    </source>
</evidence>
<feature type="domain" description="Fe/B12 periplasmic-binding" evidence="7">
    <location>
        <begin position="76"/>
        <end position="330"/>
    </location>
</feature>
<dbReference type="Pfam" id="PF01497">
    <property type="entry name" value="Peripla_BP_2"/>
    <property type="match status" value="1"/>
</dbReference>
<sequence>MDRKKKRGMLGALTLTFGLMLAGCGTDNGNSSESAQTQAAEAEPKSAAQSGETGRASTRAFDTAKGTVQIPDRPQRIVTDYYGGELIAAGLNVVGAAPLTFDNPFLKERLQDAEDAGQPLNTEKILELQPDLIVVMYDDSYEALSKIAPTVHIPFNTAKSVTETIALFSELAGRPDDAKTLIDSFEQKGQTAREALKSIVDERATIGIYELVNDGTLWIFGENAGRGGQVFYNALGYRMPHPDPTGEQTLQLSMEMLPEYAADYMFLTVYDPDHTGEALRDLQELEIWKQLPAVRNNRVFINDYDYWYPNDPLAVMGQIDLAVDALTQREAENAK</sequence>
<organism evidence="8 9">
    <name type="scientific">Cohnella cellulosilytica</name>
    <dbReference type="NCBI Taxonomy" id="986710"/>
    <lineage>
        <taxon>Bacteria</taxon>
        <taxon>Bacillati</taxon>
        <taxon>Bacillota</taxon>
        <taxon>Bacilli</taxon>
        <taxon>Bacillales</taxon>
        <taxon>Paenibacillaceae</taxon>
        <taxon>Cohnella</taxon>
    </lineage>
</organism>
<dbReference type="InterPro" id="IPR051313">
    <property type="entry name" value="Bact_iron-sidero_bind"/>
</dbReference>
<proteinExistence type="inferred from homology"/>
<dbReference type="Proteomes" id="UP001596378">
    <property type="component" value="Unassembled WGS sequence"/>
</dbReference>
<evidence type="ECO:0000313" key="8">
    <source>
        <dbReference type="EMBL" id="MFC7151957.1"/>
    </source>
</evidence>
<dbReference type="SUPFAM" id="SSF53807">
    <property type="entry name" value="Helical backbone' metal receptor"/>
    <property type="match status" value="1"/>
</dbReference>
<gene>
    <name evidence="8" type="ORF">ACFQMJ_25755</name>
</gene>
<name>A0ABW2FFH3_9BACL</name>
<feature type="compositionally biased region" description="Low complexity" evidence="5">
    <location>
        <begin position="31"/>
        <end position="41"/>
    </location>
</feature>
<dbReference type="InterPro" id="IPR002491">
    <property type="entry name" value="ABC_transptr_periplasmic_BD"/>
</dbReference>
<dbReference type="PANTHER" id="PTHR30532">
    <property type="entry name" value="IRON III DICITRATE-BINDING PERIPLASMIC PROTEIN"/>
    <property type="match status" value="1"/>
</dbReference>
<accession>A0ABW2FFH3</accession>
<reference evidence="9" key="1">
    <citation type="journal article" date="2019" name="Int. J. Syst. Evol. Microbiol.">
        <title>The Global Catalogue of Microorganisms (GCM) 10K type strain sequencing project: providing services to taxonomists for standard genome sequencing and annotation.</title>
        <authorList>
            <consortium name="The Broad Institute Genomics Platform"/>
            <consortium name="The Broad Institute Genome Sequencing Center for Infectious Disease"/>
            <person name="Wu L."/>
            <person name="Ma J."/>
        </authorList>
    </citation>
    <scope>NUCLEOTIDE SEQUENCE [LARGE SCALE GENOMIC DNA]</scope>
    <source>
        <strain evidence="9">KCTC 12907</strain>
    </source>
</reference>
<evidence type="ECO:0000259" key="7">
    <source>
        <dbReference type="PROSITE" id="PS50983"/>
    </source>
</evidence>
<keyword evidence="4 6" id="KW-0732">Signal</keyword>
<evidence type="ECO:0000256" key="3">
    <source>
        <dbReference type="ARBA" id="ARBA00022448"/>
    </source>
</evidence>
<dbReference type="EMBL" id="JBHTAI010000019">
    <property type="protein sequence ID" value="MFC7151957.1"/>
    <property type="molecule type" value="Genomic_DNA"/>
</dbReference>
<evidence type="ECO:0000256" key="1">
    <source>
        <dbReference type="ARBA" id="ARBA00004196"/>
    </source>
</evidence>